<evidence type="ECO:0000313" key="1">
    <source>
        <dbReference type="EMBL" id="EFC87192.1"/>
    </source>
</evidence>
<protein>
    <submittedName>
        <fullName evidence="1">Uncharacterized protein</fullName>
    </submittedName>
</protein>
<sequence>MPKPFFVLFLTFKIIRNICVYIAGTAKCKPPCPTDSIPCHVFTAIKGRLKLFRRPYFCVKATDSH</sequence>
<dbReference type="Proteomes" id="UP000003344">
    <property type="component" value="Unassembled WGS sequence"/>
</dbReference>
<proteinExistence type="predicted"/>
<dbReference type="STRING" id="546266.NEIMUCOT_06401"/>
<gene>
    <name evidence="1" type="ORF">NEIMUCOT_06401</name>
</gene>
<name>D3A0G6_NEIM2</name>
<reference evidence="1 2" key="1">
    <citation type="submission" date="2009-10" db="EMBL/GenBank/DDBJ databases">
        <authorList>
            <person name="Weinstock G."/>
            <person name="Sodergren E."/>
            <person name="Clifton S."/>
            <person name="Fulton L."/>
            <person name="Fulton B."/>
            <person name="Courtney L."/>
            <person name="Fronick C."/>
            <person name="Harrison M."/>
            <person name="Strong C."/>
            <person name="Farmer C."/>
            <person name="Delahaunty K."/>
            <person name="Markovic C."/>
            <person name="Hall O."/>
            <person name="Minx P."/>
            <person name="Tomlinson C."/>
            <person name="Mitreva M."/>
            <person name="Nelson J."/>
            <person name="Hou S."/>
            <person name="Wollam A."/>
            <person name="Pepin K.H."/>
            <person name="Johnson M."/>
            <person name="Bhonagiri V."/>
            <person name="Nash W.E."/>
            <person name="Warren W."/>
            <person name="Chinwalla A."/>
            <person name="Mardis E.R."/>
            <person name="Wilson R.K."/>
        </authorList>
    </citation>
    <scope>NUCLEOTIDE SEQUENCE [LARGE SCALE GENOMIC DNA]</scope>
    <source>
        <strain evidence="2">ATCC 25996 / DSM 4631 / NCTC 10774 / M26</strain>
    </source>
</reference>
<organism evidence="1 2">
    <name type="scientific">Neisseria mucosa (strain ATCC 25996 / DSM 4631 / NCTC 10774 / M26)</name>
    <dbReference type="NCBI Taxonomy" id="546266"/>
    <lineage>
        <taxon>Bacteria</taxon>
        <taxon>Pseudomonadati</taxon>
        <taxon>Pseudomonadota</taxon>
        <taxon>Betaproteobacteria</taxon>
        <taxon>Neisseriales</taxon>
        <taxon>Neisseriaceae</taxon>
        <taxon>Neisseria</taxon>
    </lineage>
</organism>
<evidence type="ECO:0000313" key="2">
    <source>
        <dbReference type="Proteomes" id="UP000003344"/>
    </source>
</evidence>
<dbReference type="EMBL" id="ACDX02000027">
    <property type="protein sequence ID" value="EFC87192.1"/>
    <property type="molecule type" value="Genomic_DNA"/>
</dbReference>
<comment type="caution">
    <text evidence="1">The sequence shown here is derived from an EMBL/GenBank/DDBJ whole genome shotgun (WGS) entry which is preliminary data.</text>
</comment>
<dbReference type="AlphaFoldDB" id="D3A0G6"/>
<accession>D3A0G6</accession>